<dbReference type="OMA" id="DEEIFCI"/>
<dbReference type="Pfam" id="PF10483">
    <property type="entry name" value="Elong_Iki1"/>
    <property type="match status" value="2"/>
</dbReference>
<feature type="compositionally biased region" description="Acidic residues" evidence="9">
    <location>
        <begin position="317"/>
        <end position="333"/>
    </location>
</feature>
<name>W5NB18_LEPOC</name>
<evidence type="ECO:0000256" key="8">
    <source>
        <dbReference type="ARBA" id="ARBA00023242"/>
    </source>
</evidence>
<evidence type="ECO:0000256" key="2">
    <source>
        <dbReference type="ARBA" id="ARBA00004496"/>
    </source>
</evidence>
<evidence type="ECO:0000313" key="10">
    <source>
        <dbReference type="Ensembl" id="ENSLOCP00000017827.1"/>
    </source>
</evidence>
<dbReference type="Bgee" id="ENSLOCG00000014484">
    <property type="expression patterns" value="Expressed in pharyngeal gill and 13 other cell types or tissues"/>
</dbReference>
<dbReference type="GO" id="GO:0033588">
    <property type="term" value="C:elongator holoenzyme complex"/>
    <property type="evidence" value="ECO:0000318"/>
    <property type="project" value="GO_Central"/>
</dbReference>
<comment type="subcellular location">
    <subcellularLocation>
        <location evidence="2">Cytoplasm</location>
    </subcellularLocation>
    <subcellularLocation>
        <location evidence="1">Nucleus</location>
    </subcellularLocation>
</comment>
<dbReference type="eggNOG" id="ENOG502QQ2R">
    <property type="taxonomic scope" value="Eukaryota"/>
</dbReference>
<reference evidence="10" key="3">
    <citation type="submission" date="2025-09" db="UniProtKB">
        <authorList>
            <consortium name="Ensembl"/>
        </authorList>
    </citation>
    <scope>IDENTIFICATION</scope>
</reference>
<evidence type="ECO:0000256" key="1">
    <source>
        <dbReference type="ARBA" id="ARBA00004123"/>
    </source>
</evidence>
<evidence type="ECO:0000256" key="5">
    <source>
        <dbReference type="ARBA" id="ARBA00020264"/>
    </source>
</evidence>
<dbReference type="FunCoup" id="W5NB18">
    <property type="interactions" value="671"/>
</dbReference>
<dbReference type="AlphaFoldDB" id="W5NB18"/>
<dbReference type="InterPro" id="IPR027417">
    <property type="entry name" value="P-loop_NTPase"/>
</dbReference>
<comment type="pathway">
    <text evidence="3">tRNA modification; 5-methoxycarbonylmethyl-2-thiouridine-tRNA biosynthesis.</text>
</comment>
<accession>W5NB18</accession>
<dbReference type="EMBL" id="AHAT01038677">
    <property type="status" value="NOT_ANNOTATED_CDS"/>
    <property type="molecule type" value="Genomic_DNA"/>
</dbReference>
<evidence type="ECO:0000256" key="7">
    <source>
        <dbReference type="ARBA" id="ARBA00022694"/>
    </source>
</evidence>
<dbReference type="Proteomes" id="UP000018468">
    <property type="component" value="Linkage group LG2"/>
</dbReference>
<dbReference type="InterPro" id="IPR019519">
    <property type="entry name" value="Elp5"/>
</dbReference>
<dbReference type="CDD" id="cd19496">
    <property type="entry name" value="Elp5"/>
    <property type="match status" value="1"/>
</dbReference>
<dbReference type="Gene3D" id="3.40.50.300">
    <property type="entry name" value="P-loop containing nucleotide triphosphate hydrolases"/>
    <property type="match status" value="1"/>
</dbReference>
<organism evidence="10 11">
    <name type="scientific">Lepisosteus oculatus</name>
    <name type="common">Spotted gar</name>
    <dbReference type="NCBI Taxonomy" id="7918"/>
    <lineage>
        <taxon>Eukaryota</taxon>
        <taxon>Metazoa</taxon>
        <taxon>Chordata</taxon>
        <taxon>Craniata</taxon>
        <taxon>Vertebrata</taxon>
        <taxon>Euteleostomi</taxon>
        <taxon>Actinopterygii</taxon>
        <taxon>Neopterygii</taxon>
        <taxon>Holostei</taxon>
        <taxon>Semionotiformes</taxon>
        <taxon>Lepisosteidae</taxon>
        <taxon>Lepisosteus</taxon>
    </lineage>
</organism>
<evidence type="ECO:0000256" key="6">
    <source>
        <dbReference type="ARBA" id="ARBA00022490"/>
    </source>
</evidence>
<reference evidence="10" key="2">
    <citation type="submission" date="2025-08" db="UniProtKB">
        <authorList>
            <consortium name="Ensembl"/>
        </authorList>
    </citation>
    <scope>IDENTIFICATION</scope>
</reference>
<evidence type="ECO:0000313" key="11">
    <source>
        <dbReference type="Proteomes" id="UP000018468"/>
    </source>
</evidence>
<dbReference type="GO" id="GO:0006400">
    <property type="term" value="P:tRNA modification"/>
    <property type="evidence" value="ECO:0000318"/>
    <property type="project" value="GO_Central"/>
</dbReference>
<dbReference type="STRING" id="7918.ENSLOCP00000017827"/>
<sequence>SLAFVSADCSPVNSVMLLEIIDGTEGGGLVVIKDSVNCPGRCLLKSCVNAALRRKESVHVLGFDVSEEELRAGLDGEAAKSLVFHNGYTDPLCWTGMGTGQLTALHFSAQEIRARISQSRGPEPVTLAVDSLSWVLRHNPTASVCQSLQELRREYTHHSVVRVSTDGLLKRILVLLHSDLHQHGMVDSVCHLASTVVTVAPFSGLGGVVGETAPQGIAMTTQRIKSGKVLQEEECFTVGQDLSVQVYGRPSQPGLTEPEPEDSQADPAANLTFNLRLSEHERQAKDNLALPFAFSQEKKSALLRPRAGGGQILYEPDAADDFDQEDPDDDLDV</sequence>
<keyword evidence="6" id="KW-0963">Cytoplasm</keyword>
<keyword evidence="11" id="KW-1185">Reference proteome</keyword>
<dbReference type="UniPathway" id="UPA00988"/>
<feature type="region of interest" description="Disordered" evidence="9">
    <location>
        <begin position="305"/>
        <end position="333"/>
    </location>
</feature>
<keyword evidence="7" id="KW-0819">tRNA processing</keyword>
<protein>
    <recommendedName>
        <fullName evidence="5">Elongator complex protein 5</fullName>
    </recommendedName>
</protein>
<reference evidence="11" key="1">
    <citation type="submission" date="2011-12" db="EMBL/GenBank/DDBJ databases">
        <title>The Draft Genome of Lepisosteus oculatus.</title>
        <authorList>
            <consortium name="The Broad Institute Genome Assembly &amp; Analysis Group"/>
            <consortium name="Computational R&amp;D Group"/>
            <consortium name="and Sequencing Platform"/>
            <person name="Di Palma F."/>
            <person name="Alfoldi J."/>
            <person name="Johnson J."/>
            <person name="Berlin A."/>
            <person name="Gnerre S."/>
            <person name="Jaffe D."/>
            <person name="MacCallum I."/>
            <person name="Young S."/>
            <person name="Walker B.J."/>
            <person name="Lander E.S."/>
            <person name="Lindblad-Toh K."/>
        </authorList>
    </citation>
    <scope>NUCLEOTIDE SEQUENCE [LARGE SCALE GENOMIC DNA]</scope>
</reference>
<evidence type="ECO:0000256" key="4">
    <source>
        <dbReference type="ARBA" id="ARBA00009567"/>
    </source>
</evidence>
<evidence type="ECO:0000256" key="9">
    <source>
        <dbReference type="SAM" id="MobiDB-lite"/>
    </source>
</evidence>
<dbReference type="Ensembl" id="ENSLOCT00000017859.1">
    <property type="protein sequence ID" value="ENSLOCP00000017827.1"/>
    <property type="gene ID" value="ENSLOCG00000014484.1"/>
</dbReference>
<dbReference type="GeneTree" id="ENSGT00390000009210"/>
<keyword evidence="8" id="KW-0539">Nucleus</keyword>
<dbReference type="InParanoid" id="W5NB18"/>
<proteinExistence type="inferred from homology"/>
<dbReference type="GO" id="GO:0005634">
    <property type="term" value="C:nucleus"/>
    <property type="evidence" value="ECO:0000318"/>
    <property type="project" value="GO_Central"/>
</dbReference>
<comment type="similarity">
    <text evidence="4">Belongs to the ELP5 family.</text>
</comment>
<dbReference type="PANTHER" id="PTHR15641:SF1">
    <property type="entry name" value="ELONGATOR COMPLEX PROTEIN 5"/>
    <property type="match status" value="1"/>
</dbReference>
<evidence type="ECO:0000256" key="3">
    <source>
        <dbReference type="ARBA" id="ARBA00005043"/>
    </source>
</evidence>
<dbReference type="GO" id="GO:0005829">
    <property type="term" value="C:cytosol"/>
    <property type="evidence" value="ECO:0000318"/>
    <property type="project" value="GO_Central"/>
</dbReference>
<dbReference type="GO" id="GO:0002098">
    <property type="term" value="P:tRNA wobble uridine modification"/>
    <property type="evidence" value="ECO:0007669"/>
    <property type="project" value="InterPro"/>
</dbReference>
<dbReference type="PANTHER" id="PTHR15641">
    <property type="entry name" value="ELONGATOR COMPLEX PROTEIN 5"/>
    <property type="match status" value="1"/>
</dbReference>